<feature type="transmembrane region" description="Helical" evidence="7">
    <location>
        <begin position="271"/>
        <end position="298"/>
    </location>
</feature>
<reference evidence="9 10" key="1">
    <citation type="submission" date="2018-09" db="EMBL/GenBank/DDBJ databases">
        <authorList>
            <consortium name="Pathogen Informatics"/>
        </authorList>
    </citation>
    <scope>NUCLEOTIDE SEQUENCE [LARGE SCALE GENOMIC DNA]</scope>
    <source>
        <strain evidence="9 10">OH-22767</strain>
    </source>
</reference>
<comment type="similarity">
    <text evidence="2">Belongs to the ABC-4 integral membrane protein family. LolC/E subfamily.</text>
</comment>
<keyword evidence="6 7" id="KW-0472">Membrane</keyword>
<dbReference type="EMBL" id="UNSC01000002">
    <property type="protein sequence ID" value="SZD71530.1"/>
    <property type="molecule type" value="Genomic_DNA"/>
</dbReference>
<evidence type="ECO:0000256" key="1">
    <source>
        <dbReference type="ARBA" id="ARBA00004651"/>
    </source>
</evidence>
<dbReference type="AlphaFoldDB" id="A0A383TWD4"/>
<feature type="transmembrane region" description="Helical" evidence="7">
    <location>
        <begin position="319"/>
        <end position="346"/>
    </location>
</feature>
<keyword evidence="4 7" id="KW-0812">Transmembrane</keyword>
<dbReference type="InterPro" id="IPR051447">
    <property type="entry name" value="Lipoprotein-release_system"/>
</dbReference>
<sequence length="398" mass="44405">MNLPLYIARKYVFSGKNAVEVNIISWIAFIALGFVTACLIVILSVFSGLEKINIQFYSEINPDAQITPKTGKVIENSEQLLGKIQVLPEVKVASKVIEERAFIDYNHKNHIVTLKGVDQNFNQIFGLDSMVKIGKPLSTEYPRDIILGQGVSSRLSLYMDQVTPAVLYVPKPGKGLITSKKEAFNTTEAYGTGIFSINDKYSEYVFAQLELVQNLLNYQKGEISAIEIKSATADSKQFLKALKKIIGDDFQIKSREEIDAAFTKMMNTENLIIYLIFFLILIIASFNLAGSVAILILNKRKQSLTLRALGMPRGKIKQSFFYTGVLITIYALFTGLLIGTLIIFLQQEFGLVSINMFMAFPVRFTLQNYLVAILSVLFIGTAVSYFVSRSIALSALQS</sequence>
<evidence type="ECO:0000256" key="7">
    <source>
        <dbReference type="SAM" id="Phobius"/>
    </source>
</evidence>
<evidence type="ECO:0000256" key="2">
    <source>
        <dbReference type="ARBA" id="ARBA00005236"/>
    </source>
</evidence>
<evidence type="ECO:0000313" key="10">
    <source>
        <dbReference type="Proteomes" id="UP000262142"/>
    </source>
</evidence>
<gene>
    <name evidence="9" type="primary">lolE</name>
    <name evidence="9" type="ORF">SAMEA104719789_00578</name>
</gene>
<keyword evidence="5 7" id="KW-1133">Transmembrane helix</keyword>
<name>A0A383TWD4_9FLAO</name>
<dbReference type="OrthoDB" id="1522724at2"/>
<evidence type="ECO:0000259" key="8">
    <source>
        <dbReference type="Pfam" id="PF02687"/>
    </source>
</evidence>
<keyword evidence="10" id="KW-1185">Reference proteome</keyword>
<feature type="transmembrane region" description="Helical" evidence="7">
    <location>
        <begin position="366"/>
        <end position="387"/>
    </location>
</feature>
<evidence type="ECO:0000256" key="3">
    <source>
        <dbReference type="ARBA" id="ARBA00022475"/>
    </source>
</evidence>
<evidence type="ECO:0000256" key="4">
    <source>
        <dbReference type="ARBA" id="ARBA00022692"/>
    </source>
</evidence>
<evidence type="ECO:0000256" key="6">
    <source>
        <dbReference type="ARBA" id="ARBA00023136"/>
    </source>
</evidence>
<keyword evidence="3" id="KW-1003">Cell membrane</keyword>
<dbReference type="PANTHER" id="PTHR30489:SF0">
    <property type="entry name" value="LIPOPROTEIN-RELEASING SYSTEM TRANSMEMBRANE PROTEIN LOLE"/>
    <property type="match status" value="1"/>
</dbReference>
<feature type="transmembrane region" description="Helical" evidence="7">
    <location>
        <begin position="21"/>
        <end position="46"/>
    </location>
</feature>
<dbReference type="Pfam" id="PF02687">
    <property type="entry name" value="FtsX"/>
    <property type="match status" value="1"/>
</dbReference>
<evidence type="ECO:0000256" key="5">
    <source>
        <dbReference type="ARBA" id="ARBA00022989"/>
    </source>
</evidence>
<accession>A0A383TWD4</accession>
<dbReference type="GO" id="GO:0098797">
    <property type="term" value="C:plasma membrane protein complex"/>
    <property type="evidence" value="ECO:0007669"/>
    <property type="project" value="TreeGrafter"/>
</dbReference>
<keyword evidence="9" id="KW-0449">Lipoprotein</keyword>
<comment type="subcellular location">
    <subcellularLocation>
        <location evidence="1">Cell membrane</location>
        <topology evidence="1">Multi-pass membrane protein</topology>
    </subcellularLocation>
</comment>
<dbReference type="Proteomes" id="UP000262142">
    <property type="component" value="Unassembled WGS sequence"/>
</dbReference>
<evidence type="ECO:0000313" key="9">
    <source>
        <dbReference type="EMBL" id="SZD71530.1"/>
    </source>
</evidence>
<protein>
    <submittedName>
        <fullName evidence="9">Lipoprotein-releasing system transmembrane protein lolE</fullName>
    </submittedName>
</protein>
<dbReference type="PANTHER" id="PTHR30489">
    <property type="entry name" value="LIPOPROTEIN-RELEASING SYSTEM TRANSMEMBRANE PROTEIN LOLE"/>
    <property type="match status" value="1"/>
</dbReference>
<feature type="domain" description="ABC3 transporter permease C-terminal" evidence="8">
    <location>
        <begin position="275"/>
        <end position="389"/>
    </location>
</feature>
<organism evidence="9 10">
    <name type="scientific">Candidatus Ornithobacterium hominis</name>
    <dbReference type="NCBI Taxonomy" id="2497989"/>
    <lineage>
        <taxon>Bacteria</taxon>
        <taxon>Pseudomonadati</taxon>
        <taxon>Bacteroidota</taxon>
        <taxon>Flavobacteriia</taxon>
        <taxon>Flavobacteriales</taxon>
        <taxon>Weeksellaceae</taxon>
        <taxon>Ornithobacterium</taxon>
    </lineage>
</organism>
<dbReference type="GO" id="GO:0044874">
    <property type="term" value="P:lipoprotein localization to outer membrane"/>
    <property type="evidence" value="ECO:0007669"/>
    <property type="project" value="TreeGrafter"/>
</dbReference>
<dbReference type="InterPro" id="IPR003838">
    <property type="entry name" value="ABC3_permease_C"/>
</dbReference>
<proteinExistence type="inferred from homology"/>
<dbReference type="RefSeq" id="WP_119059039.1">
    <property type="nucleotide sequence ID" value="NZ_UNSC01000002.1"/>
</dbReference>